<dbReference type="Proteomes" id="UP001500655">
    <property type="component" value="Unassembled WGS sequence"/>
</dbReference>
<evidence type="ECO:0000259" key="1">
    <source>
        <dbReference type="SMART" id="SM00382"/>
    </source>
</evidence>
<protein>
    <submittedName>
        <fullName evidence="2">MoxR family ATPase</fullName>
    </submittedName>
</protein>
<dbReference type="Pfam" id="PF17863">
    <property type="entry name" value="AAA_lid_2"/>
    <property type="match status" value="1"/>
</dbReference>
<dbReference type="InterPro" id="IPR027417">
    <property type="entry name" value="P-loop_NTPase"/>
</dbReference>
<comment type="caution">
    <text evidence="2">The sequence shown here is derived from an EMBL/GenBank/DDBJ whole genome shotgun (WGS) entry which is preliminary data.</text>
</comment>
<dbReference type="PIRSF" id="PIRSF002849">
    <property type="entry name" value="AAA_ATPase_chaperone_MoxR_prd"/>
    <property type="match status" value="1"/>
</dbReference>
<name>A0ABN2KZW1_9ACTN</name>
<feature type="domain" description="AAA+ ATPase" evidence="1">
    <location>
        <begin position="49"/>
        <end position="190"/>
    </location>
</feature>
<dbReference type="InterPro" id="IPR011703">
    <property type="entry name" value="ATPase_AAA-3"/>
</dbReference>
<sequence length="329" mass="35184">MTVAPDTTACTPQAAGMFAEDFARLVNNVELAVVGKTRCVRLALSCLFTGGHLLLEDVPGTGKTSLAKAIARSVKGEHRRVQFTPDLLPSDVTGGNVYNPQTGQLSVRPGPIFTNILLADEINRASPKTQSALLQAMEEEQVTIDGVNYPLELPFMVIATQNPIEQAGTYPLPEAQLDRFLIRTELGYPDAQATTRLLAEAAHRDRSTLIAPLITPTGVVERSRLAAGVHVDPAVLAYISAIAEETRRAKGVKIGVSVRGCLSLVRLAKTWAAAQGRHYVLPDDVLELAVPALAHRVVLDVEAEFSGTTAVGVIERVLSIVPAPAFRSS</sequence>
<dbReference type="RefSeq" id="WP_425560837.1">
    <property type="nucleotide sequence ID" value="NZ_BAAALS010000029.1"/>
</dbReference>
<dbReference type="Pfam" id="PF07726">
    <property type="entry name" value="AAA_3"/>
    <property type="match status" value="1"/>
</dbReference>
<dbReference type="InterPro" id="IPR003593">
    <property type="entry name" value="AAA+_ATPase"/>
</dbReference>
<dbReference type="PANTHER" id="PTHR42759:SF5">
    <property type="entry name" value="METHANOL DEHYDROGENASE REGULATOR"/>
    <property type="match status" value="1"/>
</dbReference>
<reference evidence="2 3" key="1">
    <citation type="journal article" date="2019" name="Int. J. Syst. Evol. Microbiol.">
        <title>The Global Catalogue of Microorganisms (GCM) 10K type strain sequencing project: providing services to taxonomists for standard genome sequencing and annotation.</title>
        <authorList>
            <consortium name="The Broad Institute Genomics Platform"/>
            <consortium name="The Broad Institute Genome Sequencing Center for Infectious Disease"/>
            <person name="Wu L."/>
            <person name="Ma J."/>
        </authorList>
    </citation>
    <scope>NUCLEOTIDE SEQUENCE [LARGE SCALE GENOMIC DNA]</scope>
    <source>
        <strain evidence="2 3">JCM 13249</strain>
    </source>
</reference>
<organism evidence="2 3">
    <name type="scientific">Luedemannella helvata</name>
    <dbReference type="NCBI Taxonomy" id="349315"/>
    <lineage>
        <taxon>Bacteria</taxon>
        <taxon>Bacillati</taxon>
        <taxon>Actinomycetota</taxon>
        <taxon>Actinomycetes</taxon>
        <taxon>Micromonosporales</taxon>
        <taxon>Micromonosporaceae</taxon>
        <taxon>Luedemannella</taxon>
    </lineage>
</organism>
<dbReference type="InterPro" id="IPR041628">
    <property type="entry name" value="ChlI/MoxR_AAA_lid"/>
</dbReference>
<dbReference type="InterPro" id="IPR050764">
    <property type="entry name" value="CbbQ/NirQ/NorQ/GpvN"/>
</dbReference>
<dbReference type="EMBL" id="BAAALS010000029">
    <property type="protein sequence ID" value="GAA1770640.1"/>
    <property type="molecule type" value="Genomic_DNA"/>
</dbReference>
<evidence type="ECO:0000313" key="2">
    <source>
        <dbReference type="EMBL" id="GAA1770640.1"/>
    </source>
</evidence>
<evidence type="ECO:0000313" key="3">
    <source>
        <dbReference type="Proteomes" id="UP001500655"/>
    </source>
</evidence>
<dbReference type="CDD" id="cd00009">
    <property type="entry name" value="AAA"/>
    <property type="match status" value="1"/>
</dbReference>
<dbReference type="Gene3D" id="1.10.8.80">
    <property type="entry name" value="Magnesium chelatase subunit I, C-Terminal domain"/>
    <property type="match status" value="1"/>
</dbReference>
<dbReference type="SUPFAM" id="SSF52540">
    <property type="entry name" value="P-loop containing nucleoside triphosphate hydrolases"/>
    <property type="match status" value="1"/>
</dbReference>
<keyword evidence="3" id="KW-1185">Reference proteome</keyword>
<accession>A0ABN2KZW1</accession>
<gene>
    <name evidence="2" type="ORF">GCM10009681_47530</name>
</gene>
<proteinExistence type="predicted"/>
<dbReference type="Gene3D" id="3.40.50.300">
    <property type="entry name" value="P-loop containing nucleotide triphosphate hydrolases"/>
    <property type="match status" value="1"/>
</dbReference>
<dbReference type="SMART" id="SM00382">
    <property type="entry name" value="AAA"/>
    <property type="match status" value="1"/>
</dbReference>
<dbReference type="PANTHER" id="PTHR42759">
    <property type="entry name" value="MOXR FAMILY PROTEIN"/>
    <property type="match status" value="1"/>
</dbReference>